<feature type="region of interest" description="Disordered" evidence="2">
    <location>
        <begin position="779"/>
        <end position="809"/>
    </location>
</feature>
<evidence type="ECO:0000313" key="4">
    <source>
        <dbReference type="EMBL" id="KAF2481926.1"/>
    </source>
</evidence>
<feature type="compositionally biased region" description="Polar residues" evidence="2">
    <location>
        <begin position="869"/>
        <end position="878"/>
    </location>
</feature>
<feature type="compositionally biased region" description="Basic and acidic residues" evidence="2">
    <location>
        <begin position="737"/>
        <end position="748"/>
    </location>
</feature>
<organism evidence="4 5">
    <name type="scientific">Neohortaea acidophila</name>
    <dbReference type="NCBI Taxonomy" id="245834"/>
    <lineage>
        <taxon>Eukaryota</taxon>
        <taxon>Fungi</taxon>
        <taxon>Dikarya</taxon>
        <taxon>Ascomycota</taxon>
        <taxon>Pezizomycotina</taxon>
        <taxon>Dothideomycetes</taxon>
        <taxon>Dothideomycetidae</taxon>
        <taxon>Mycosphaerellales</taxon>
        <taxon>Teratosphaeriaceae</taxon>
        <taxon>Neohortaea</taxon>
    </lineage>
</organism>
<feature type="compositionally biased region" description="Low complexity" evidence="2">
    <location>
        <begin position="48"/>
        <end position="69"/>
    </location>
</feature>
<feature type="compositionally biased region" description="Polar residues" evidence="2">
    <location>
        <begin position="396"/>
        <end position="409"/>
    </location>
</feature>
<feature type="compositionally biased region" description="Polar residues" evidence="2">
    <location>
        <begin position="749"/>
        <end position="758"/>
    </location>
</feature>
<feature type="region of interest" description="Disordered" evidence="2">
    <location>
        <begin position="848"/>
        <end position="933"/>
    </location>
</feature>
<accession>A0A6A6PQ51</accession>
<feature type="region of interest" description="Disordered" evidence="2">
    <location>
        <begin position="737"/>
        <end position="759"/>
    </location>
</feature>
<feature type="compositionally biased region" description="Low complexity" evidence="2">
    <location>
        <begin position="984"/>
        <end position="1001"/>
    </location>
</feature>
<sequence length="1038" mass="112144">MPPKGKLKNAPNQHDKRHETGLAQPGKRVVKSASNGQPVAAHANGKIASTLPPSTTLLPATALAQQSSAHPALTPDSSDPGDFTPDHATTPEDTERESVAADPPPDDAGSGVDMGDVQSEPAHAATPAEATAPEVRRDTYSSTTAVTPPAVSTLLPYYPLRDAIALLILLLSLPPTLVLVIQTLFASLTFVPPTASISIATLPNIKEMFNSSNFGYPAMATILIVDLIFWVCWLPVWKPIQNIFLDLSQAVIAISLSGAAAGTGGPTYSIATCTAIVCAVHVLRYKAIHLTALDYLRSVLHKAALDMQFDVPLFVSNITSPPSVDRGWFHTIVHTILGIHIVSQGVTTCVRRILVQANQQSAGVPAITKSDAEAVVGSESNTRSGSVGAEAAPYHNTAQTLDATQNKSLSTHRDGKIRESATKKKRKQANQVRSQQPLWAAIASTKVTFVKEMEHRDAFDDAREAARMQSDSGTIPSHSTQTTGRIWVCEVRDTEILFSVEVPRTTTQWTGQEAEDASSQAAGIDKSKPFYIRVNGAAWRSVRISSNTVNDAFAADDDRYDGEIFGLAPLSSYCCEIVSAATHQVLCCASMITQAAPTDEQAATASSQAPHQAFRPSSPTTTLKQSIQQAEAKLNETRNRTRKNKKDQRAMHSDIKREIHTLRSKLESSGGTDDKQERRLMQITQHKNQAEEAAAEIKQQIEALGVIPEDTITESEGKRRKWQAALDAKDAASKAFDRARNEADRETSALKSEISQTESKLERVAARLTQRTQEFDALVSKQQADSSAKQRREVERAQTVQRREDEESQFRHHIATFEMELASVQQKAQDAYQEIASLQSWPTSSQNAAYATGYSSPPTPDNAFPHTARNGSISSPHQLNGFPANQFGPHPPAHSYQTPHHSAHPSFSINNTHQQAGAAARGRSSSMLSQYSGFTDNGDEYAFAPEHLHQQQHQPHQQPHIRAPHYSSPPTAAAVENTHAVLGADRSGSASVASGSAGSNSPRPSDARPPFAVKPIGPPGKGKEKMGMWHVENSSGAP</sequence>
<reference evidence="4" key="1">
    <citation type="journal article" date="2020" name="Stud. Mycol.">
        <title>101 Dothideomycetes genomes: a test case for predicting lifestyles and emergence of pathogens.</title>
        <authorList>
            <person name="Haridas S."/>
            <person name="Albert R."/>
            <person name="Binder M."/>
            <person name="Bloem J."/>
            <person name="Labutti K."/>
            <person name="Salamov A."/>
            <person name="Andreopoulos B."/>
            <person name="Baker S."/>
            <person name="Barry K."/>
            <person name="Bills G."/>
            <person name="Bluhm B."/>
            <person name="Cannon C."/>
            <person name="Castanera R."/>
            <person name="Culley D."/>
            <person name="Daum C."/>
            <person name="Ezra D."/>
            <person name="Gonzalez J."/>
            <person name="Henrissat B."/>
            <person name="Kuo A."/>
            <person name="Liang C."/>
            <person name="Lipzen A."/>
            <person name="Lutzoni F."/>
            <person name="Magnuson J."/>
            <person name="Mondo S."/>
            <person name="Nolan M."/>
            <person name="Ohm R."/>
            <person name="Pangilinan J."/>
            <person name="Park H.-J."/>
            <person name="Ramirez L."/>
            <person name="Alfaro M."/>
            <person name="Sun H."/>
            <person name="Tritt A."/>
            <person name="Yoshinaga Y."/>
            <person name="Zwiers L.-H."/>
            <person name="Turgeon B."/>
            <person name="Goodwin S."/>
            <person name="Spatafora J."/>
            <person name="Crous P."/>
            <person name="Grigoriev I."/>
        </authorList>
    </citation>
    <scope>NUCLEOTIDE SEQUENCE</scope>
    <source>
        <strain evidence="4">CBS 113389</strain>
    </source>
</reference>
<dbReference type="EMBL" id="MU001637">
    <property type="protein sequence ID" value="KAF2481926.1"/>
    <property type="molecule type" value="Genomic_DNA"/>
</dbReference>
<feature type="compositionally biased region" description="Low complexity" evidence="2">
    <location>
        <begin position="120"/>
        <end position="133"/>
    </location>
</feature>
<dbReference type="RefSeq" id="XP_033588496.1">
    <property type="nucleotide sequence ID" value="XM_033735545.1"/>
</dbReference>
<feature type="coiled-coil region" evidence="1">
    <location>
        <begin position="680"/>
        <end position="707"/>
    </location>
</feature>
<feature type="region of interest" description="Disordered" evidence="2">
    <location>
        <begin position="395"/>
        <end position="436"/>
    </location>
</feature>
<evidence type="ECO:0000313" key="5">
    <source>
        <dbReference type="Proteomes" id="UP000799767"/>
    </source>
</evidence>
<feature type="compositionally biased region" description="Basic and acidic residues" evidence="2">
    <location>
        <begin position="411"/>
        <end position="422"/>
    </location>
</feature>
<feature type="compositionally biased region" description="Low complexity" evidence="2">
    <location>
        <begin position="951"/>
        <end position="960"/>
    </location>
</feature>
<name>A0A6A6PQ51_9PEZI</name>
<evidence type="ECO:0000256" key="1">
    <source>
        <dbReference type="SAM" id="Coils"/>
    </source>
</evidence>
<evidence type="ECO:0000256" key="3">
    <source>
        <dbReference type="SAM" id="Phobius"/>
    </source>
</evidence>
<evidence type="ECO:0000256" key="2">
    <source>
        <dbReference type="SAM" id="MobiDB-lite"/>
    </source>
</evidence>
<evidence type="ECO:0008006" key="6">
    <source>
        <dbReference type="Google" id="ProtNLM"/>
    </source>
</evidence>
<feature type="compositionally biased region" description="Polar residues" evidence="2">
    <location>
        <begin position="895"/>
        <end position="915"/>
    </location>
</feature>
<feature type="compositionally biased region" description="Basic and acidic residues" evidence="2">
    <location>
        <begin position="788"/>
        <end position="809"/>
    </location>
</feature>
<dbReference type="Proteomes" id="UP000799767">
    <property type="component" value="Unassembled WGS sequence"/>
</dbReference>
<protein>
    <recommendedName>
        <fullName evidence="6">Ubiquitination network signaling protein acrB</fullName>
    </recommendedName>
</protein>
<keyword evidence="3" id="KW-0472">Membrane</keyword>
<proteinExistence type="predicted"/>
<keyword evidence="3" id="KW-0812">Transmembrane</keyword>
<feature type="compositionally biased region" description="Low complexity" evidence="2">
    <location>
        <begin position="916"/>
        <end position="926"/>
    </location>
</feature>
<feature type="region of interest" description="Disordered" evidence="2">
    <location>
        <begin position="633"/>
        <end position="653"/>
    </location>
</feature>
<keyword evidence="3" id="KW-1133">Transmembrane helix</keyword>
<keyword evidence="5" id="KW-1185">Reference proteome</keyword>
<dbReference type="GeneID" id="54476547"/>
<feature type="region of interest" description="Disordered" evidence="2">
    <location>
        <begin position="1"/>
        <end position="143"/>
    </location>
</feature>
<keyword evidence="1" id="KW-0175">Coiled coil</keyword>
<gene>
    <name evidence="4" type="ORF">BDY17DRAFT_311549</name>
</gene>
<feature type="region of interest" description="Disordered" evidence="2">
    <location>
        <begin position="984"/>
        <end position="1038"/>
    </location>
</feature>
<feature type="region of interest" description="Disordered" evidence="2">
    <location>
        <begin position="948"/>
        <end position="971"/>
    </location>
</feature>
<feature type="region of interest" description="Disordered" evidence="2">
    <location>
        <begin position="601"/>
        <end position="621"/>
    </location>
</feature>
<feature type="transmembrane region" description="Helical" evidence="3">
    <location>
        <begin position="214"/>
        <end position="236"/>
    </location>
</feature>
<dbReference type="OrthoDB" id="4158994at2759"/>
<dbReference type="AlphaFoldDB" id="A0A6A6PQ51"/>
<feature type="transmembrane region" description="Helical" evidence="3">
    <location>
        <begin position="163"/>
        <end position="185"/>
    </location>
</feature>
<feature type="transmembrane region" description="Helical" evidence="3">
    <location>
        <begin position="243"/>
        <end position="262"/>
    </location>
</feature>